<keyword evidence="3" id="KW-0378">Hydrolase</keyword>
<dbReference type="PANTHER" id="PTHR23088:SF27">
    <property type="entry name" value="DEAMINATED GLUTATHIONE AMIDASE"/>
    <property type="match status" value="1"/>
</dbReference>
<dbReference type="Pfam" id="PF00795">
    <property type="entry name" value="CN_hydrolase"/>
    <property type="match status" value="1"/>
</dbReference>
<dbReference type="PROSITE" id="PS50263">
    <property type="entry name" value="CN_HYDROLASE"/>
    <property type="match status" value="1"/>
</dbReference>
<reference evidence="3 4" key="1">
    <citation type="journal article" date="2019" name="Int. J. Syst. Evol. Microbiol.">
        <title>The Global Catalogue of Microorganisms (GCM) 10K type strain sequencing project: providing services to taxonomists for standard genome sequencing and annotation.</title>
        <authorList>
            <consortium name="The Broad Institute Genomics Platform"/>
            <consortium name="The Broad Institute Genome Sequencing Center for Infectious Disease"/>
            <person name="Wu L."/>
            <person name="Ma J."/>
        </authorList>
    </citation>
    <scope>NUCLEOTIDE SEQUENCE [LARGE SCALE GENOMIC DNA]</scope>
    <source>
        <strain evidence="3 4">JCM 14718</strain>
    </source>
</reference>
<dbReference type="Gene3D" id="3.60.110.10">
    <property type="entry name" value="Carbon-nitrogen hydrolase"/>
    <property type="match status" value="1"/>
</dbReference>
<gene>
    <name evidence="3" type="ORF">GCM10009765_72470</name>
</gene>
<name>A0ABN2IVX4_9ACTN</name>
<proteinExistence type="inferred from homology"/>
<keyword evidence="4" id="KW-1185">Reference proteome</keyword>
<feature type="domain" description="CN hydrolase" evidence="2">
    <location>
        <begin position="9"/>
        <end position="256"/>
    </location>
</feature>
<comment type="caution">
    <text evidence="3">The sequence shown here is derived from an EMBL/GenBank/DDBJ whole genome shotgun (WGS) entry which is preliminary data.</text>
</comment>
<dbReference type="EMBL" id="BAAANY010000038">
    <property type="protein sequence ID" value="GAA1712900.1"/>
    <property type="molecule type" value="Genomic_DNA"/>
</dbReference>
<evidence type="ECO:0000259" key="2">
    <source>
        <dbReference type="PROSITE" id="PS50263"/>
    </source>
</evidence>
<sequence length="278" mass="29549">MPTVPSHPLRVAVAQAPATPGDLTGNAVLAGKLVRQAAAERAVLVVLPELFLPAYHPPALDADPLGTDLLVKAGQLTDSRLWPIQEAVIQTGIHAIVGASVRVDGHRFISALHFRPDGKALDAYHKQNLIIPDETDLFEAGRPGDTPGAIEVGDWVIGLGICYDGCFPEHARAAAIAGAHAYAVPMAYVHGSDHRRDLYYAARALDNTFYVLACNAVDGPQPWRFSGGSAIYDPEGQSMGQAPGSGEGLVVADLDPEFMGRTRAVHRMLADLELARVS</sequence>
<dbReference type="SUPFAM" id="SSF56317">
    <property type="entry name" value="Carbon-nitrogen hydrolase"/>
    <property type="match status" value="1"/>
</dbReference>
<dbReference type="InterPro" id="IPR036526">
    <property type="entry name" value="C-N_Hydrolase_sf"/>
</dbReference>
<protein>
    <submittedName>
        <fullName evidence="3">Carbon-nitrogen hydrolase family protein</fullName>
    </submittedName>
</protein>
<dbReference type="CDD" id="cd07197">
    <property type="entry name" value="nitrilase"/>
    <property type="match status" value="1"/>
</dbReference>
<evidence type="ECO:0000313" key="3">
    <source>
        <dbReference type="EMBL" id="GAA1712900.1"/>
    </source>
</evidence>
<evidence type="ECO:0000313" key="4">
    <source>
        <dbReference type="Proteomes" id="UP001500618"/>
    </source>
</evidence>
<dbReference type="GO" id="GO:0016787">
    <property type="term" value="F:hydrolase activity"/>
    <property type="evidence" value="ECO:0007669"/>
    <property type="project" value="UniProtKB-KW"/>
</dbReference>
<dbReference type="RefSeq" id="WP_344314632.1">
    <property type="nucleotide sequence ID" value="NZ_BAAANY010000038.1"/>
</dbReference>
<organism evidence="3 4">
    <name type="scientific">Fodinicola feengrottensis</name>
    <dbReference type="NCBI Taxonomy" id="435914"/>
    <lineage>
        <taxon>Bacteria</taxon>
        <taxon>Bacillati</taxon>
        <taxon>Actinomycetota</taxon>
        <taxon>Actinomycetes</taxon>
        <taxon>Mycobacteriales</taxon>
        <taxon>Fodinicola</taxon>
    </lineage>
</organism>
<dbReference type="PANTHER" id="PTHR23088">
    <property type="entry name" value="NITRILASE-RELATED"/>
    <property type="match status" value="1"/>
</dbReference>
<accession>A0ABN2IVX4</accession>
<dbReference type="Proteomes" id="UP001500618">
    <property type="component" value="Unassembled WGS sequence"/>
</dbReference>
<comment type="similarity">
    <text evidence="1">Belongs to the carbon-nitrogen hydrolase superfamily. NIT1/NIT2 family.</text>
</comment>
<evidence type="ECO:0000256" key="1">
    <source>
        <dbReference type="ARBA" id="ARBA00010613"/>
    </source>
</evidence>
<dbReference type="InterPro" id="IPR003010">
    <property type="entry name" value="C-N_Hydrolase"/>
</dbReference>